<dbReference type="EMBL" id="CM044704">
    <property type="protein sequence ID" value="KAI5669043.1"/>
    <property type="molecule type" value="Genomic_DNA"/>
</dbReference>
<name>A0ACC0B8W5_CATRO</name>
<evidence type="ECO:0000313" key="2">
    <source>
        <dbReference type="Proteomes" id="UP001060085"/>
    </source>
</evidence>
<proteinExistence type="predicted"/>
<keyword evidence="2" id="KW-1185">Reference proteome</keyword>
<evidence type="ECO:0000313" key="1">
    <source>
        <dbReference type="EMBL" id="KAI5669043.1"/>
    </source>
</evidence>
<accession>A0ACC0B8W5</accession>
<organism evidence="1 2">
    <name type="scientific">Catharanthus roseus</name>
    <name type="common">Madagascar periwinkle</name>
    <name type="synonym">Vinca rosea</name>
    <dbReference type="NCBI Taxonomy" id="4058"/>
    <lineage>
        <taxon>Eukaryota</taxon>
        <taxon>Viridiplantae</taxon>
        <taxon>Streptophyta</taxon>
        <taxon>Embryophyta</taxon>
        <taxon>Tracheophyta</taxon>
        <taxon>Spermatophyta</taxon>
        <taxon>Magnoliopsida</taxon>
        <taxon>eudicotyledons</taxon>
        <taxon>Gunneridae</taxon>
        <taxon>Pentapetalae</taxon>
        <taxon>asterids</taxon>
        <taxon>lamiids</taxon>
        <taxon>Gentianales</taxon>
        <taxon>Apocynaceae</taxon>
        <taxon>Rauvolfioideae</taxon>
        <taxon>Vinceae</taxon>
        <taxon>Catharanthinae</taxon>
        <taxon>Catharanthus</taxon>
    </lineage>
</organism>
<comment type="caution">
    <text evidence="1">The sequence shown here is derived from an EMBL/GenBank/DDBJ whole genome shotgun (WGS) entry which is preliminary data.</text>
</comment>
<sequence>MKKTRTAVVLLHTVPVLYNCYENQVDAFVEKALEEPSDNMQSLMQRLNFGKVLIKERTWDVVWCAIEQNVLEHDVAKFAEFQLSI</sequence>
<reference evidence="2" key="1">
    <citation type="journal article" date="2023" name="Nat. Plants">
        <title>Single-cell RNA sequencing provides a high-resolution roadmap for understanding the multicellular compartmentation of specialized metabolism.</title>
        <authorList>
            <person name="Sun S."/>
            <person name="Shen X."/>
            <person name="Li Y."/>
            <person name="Li Y."/>
            <person name="Wang S."/>
            <person name="Li R."/>
            <person name="Zhang H."/>
            <person name="Shen G."/>
            <person name="Guo B."/>
            <person name="Wei J."/>
            <person name="Xu J."/>
            <person name="St-Pierre B."/>
            <person name="Chen S."/>
            <person name="Sun C."/>
        </authorList>
    </citation>
    <scope>NUCLEOTIDE SEQUENCE [LARGE SCALE GENOMIC DNA]</scope>
</reference>
<gene>
    <name evidence="1" type="ORF">M9H77_18896</name>
</gene>
<dbReference type="Proteomes" id="UP001060085">
    <property type="component" value="Linkage Group LG04"/>
</dbReference>
<protein>
    <submittedName>
        <fullName evidence="1">Uncharacterized protein</fullName>
    </submittedName>
</protein>